<evidence type="ECO:0008006" key="4">
    <source>
        <dbReference type="Google" id="ProtNLM"/>
    </source>
</evidence>
<reference evidence="2 3" key="1">
    <citation type="submission" date="2019-12" db="EMBL/GenBank/DDBJ databases">
        <authorList>
            <person name="Sun J.-Q."/>
        </authorList>
    </citation>
    <scope>NUCLEOTIDE SEQUENCE [LARGE SCALE GENOMIC DNA]</scope>
    <source>
        <strain evidence="2 3">JCM 17928</strain>
    </source>
</reference>
<dbReference type="Proteomes" id="UP000433945">
    <property type="component" value="Unassembled WGS sequence"/>
</dbReference>
<dbReference type="AlphaFoldDB" id="A0A6N8HFR7"/>
<feature type="signal peptide" evidence="1">
    <location>
        <begin position="1"/>
        <end position="20"/>
    </location>
</feature>
<dbReference type="RefSeq" id="WP_157483771.1">
    <property type="nucleotide sequence ID" value="NZ_WOWP01000050.1"/>
</dbReference>
<evidence type="ECO:0000313" key="3">
    <source>
        <dbReference type="Proteomes" id="UP000433945"/>
    </source>
</evidence>
<name>A0A6N8HFR7_9FLAO</name>
<feature type="chain" id="PRO_5026815072" description="Molecular chaperone DnaJ" evidence="1">
    <location>
        <begin position="21"/>
        <end position="233"/>
    </location>
</feature>
<evidence type="ECO:0000256" key="1">
    <source>
        <dbReference type="SAM" id="SignalP"/>
    </source>
</evidence>
<keyword evidence="1" id="KW-0732">Signal</keyword>
<accession>A0A6N8HFR7</accession>
<comment type="caution">
    <text evidence="2">The sequence shown here is derived from an EMBL/GenBank/DDBJ whole genome shotgun (WGS) entry which is preliminary data.</text>
</comment>
<sequence length="233" mass="26281">MNKIIFTSLLLFLISSVSHAQNNNFRAQGFYYKAKELKESGSYSNAIPYCKKAEEALGGSNLELQYLYILCYYYSRDYSNAQKEMERFFNFKGDQKDQIKKFDKSVDRITDDETKAVTQLMVDIDEKAHYESTHTTCGNCSGTGTESYHKDCFSCNGKGYESYQKACSNCNGNGGSYIDHGTAVGKKWHKCAYCFGKAYSTQSRKCSDCSGKGYNSDTRTCTRCFGKGKVAKE</sequence>
<keyword evidence="3" id="KW-1185">Reference proteome</keyword>
<protein>
    <recommendedName>
        <fullName evidence="4">Molecular chaperone DnaJ</fullName>
    </recommendedName>
</protein>
<dbReference type="Gene3D" id="2.10.230.10">
    <property type="entry name" value="Heat shock protein DnaJ, cysteine-rich domain"/>
    <property type="match status" value="1"/>
</dbReference>
<proteinExistence type="predicted"/>
<dbReference type="SUPFAM" id="SSF48452">
    <property type="entry name" value="TPR-like"/>
    <property type="match status" value="1"/>
</dbReference>
<organism evidence="2 3">
    <name type="scientific">Flavobacterium rakeshii</name>
    <dbReference type="NCBI Taxonomy" id="1038845"/>
    <lineage>
        <taxon>Bacteria</taxon>
        <taxon>Pseudomonadati</taxon>
        <taxon>Bacteroidota</taxon>
        <taxon>Flavobacteriia</taxon>
        <taxon>Flavobacteriales</taxon>
        <taxon>Flavobacteriaceae</taxon>
        <taxon>Flavobacterium</taxon>
    </lineage>
</organism>
<dbReference type="EMBL" id="WOWP01000050">
    <property type="protein sequence ID" value="MUV04543.1"/>
    <property type="molecule type" value="Genomic_DNA"/>
</dbReference>
<dbReference type="Gene3D" id="1.25.40.10">
    <property type="entry name" value="Tetratricopeptide repeat domain"/>
    <property type="match status" value="1"/>
</dbReference>
<evidence type="ECO:0000313" key="2">
    <source>
        <dbReference type="EMBL" id="MUV04543.1"/>
    </source>
</evidence>
<gene>
    <name evidence="2" type="ORF">GN157_12565</name>
</gene>
<dbReference type="InterPro" id="IPR011990">
    <property type="entry name" value="TPR-like_helical_dom_sf"/>
</dbReference>